<dbReference type="SUPFAM" id="SSF56645">
    <property type="entry name" value="Acyl-CoA dehydrogenase NM domain-like"/>
    <property type="match status" value="1"/>
</dbReference>
<name>A0A9W7KYZ1_9STRA</name>
<evidence type="ECO:0000313" key="1">
    <source>
        <dbReference type="EMBL" id="GMI17057.1"/>
    </source>
</evidence>
<evidence type="ECO:0000313" key="2">
    <source>
        <dbReference type="Proteomes" id="UP001165122"/>
    </source>
</evidence>
<dbReference type="EMBL" id="BRXW01000275">
    <property type="protein sequence ID" value="GMI17057.1"/>
    <property type="molecule type" value="Genomic_DNA"/>
</dbReference>
<dbReference type="GO" id="GO:0071949">
    <property type="term" value="F:FAD binding"/>
    <property type="evidence" value="ECO:0007669"/>
    <property type="project" value="InterPro"/>
</dbReference>
<dbReference type="GO" id="GO:0003997">
    <property type="term" value="F:acyl-CoA oxidase activity"/>
    <property type="evidence" value="ECO:0007669"/>
    <property type="project" value="InterPro"/>
</dbReference>
<dbReference type="GO" id="GO:0055088">
    <property type="term" value="P:lipid homeostasis"/>
    <property type="evidence" value="ECO:0007669"/>
    <property type="project" value="TreeGrafter"/>
</dbReference>
<gene>
    <name evidence="1" type="ORF">TrLO_g9632</name>
</gene>
<dbReference type="GO" id="GO:0033540">
    <property type="term" value="P:fatty acid beta-oxidation using acyl-CoA oxidase"/>
    <property type="evidence" value="ECO:0007669"/>
    <property type="project" value="TreeGrafter"/>
</dbReference>
<dbReference type="PANTHER" id="PTHR10909">
    <property type="entry name" value="ELECTRON TRANSPORT OXIDOREDUCTASE"/>
    <property type="match status" value="1"/>
</dbReference>
<sequence>MITSLPRRVIARSHTHLRNLTSASIARPIAGVNNVKFADFKSSSQHLIGTPILCGDLPTNASRREFSSASGFDHGQFTKDFLAEVQDVPMCTDPATSSQALRSLVKSKVLKFTDMSENPEKFFLAHRLLSTVGLGGFGIRFTVQFNLFAGSLVGLAGEEQLKMLDSIQEKGQLGCFLLTEMQAGVLSGLIVETTCDWDEEKQEFILHTPSDKAAKNWISQGYTAELGVVIADLRIKGKSHGPHAFHMRLRDDSGNLMPGIRIDDMGTKTVANDLDNARVWFDQVSLPKDALLNKFADIDDNNNYVQTTDERMRIEVIGQRLLTGRMAIAEAALLSCRVLHMRTEEYARQKVCNGLNGETSLYSMPQLKNVFDEGYAELDRTIEFVSACEQRLNKCLSEGTIPDADLVDAISVCKIKAIEVSIARAHALRLEVGSYALMHKTGFELMDMLLCCKFAEGDSRILQMKLARDRLKQVKKDGPISTLVSALTGDSEAMAALNLARKLAPAGRDLEKMEKAFNENWRDIYSLAELVQDRHMNTQPGVPFAEDIVQRLMPAAVEYDLEWKEKVVATSEKEAVSA</sequence>
<dbReference type="GO" id="GO:0005777">
    <property type="term" value="C:peroxisome"/>
    <property type="evidence" value="ECO:0007669"/>
    <property type="project" value="InterPro"/>
</dbReference>
<dbReference type="GO" id="GO:0005504">
    <property type="term" value="F:fatty acid binding"/>
    <property type="evidence" value="ECO:0007669"/>
    <property type="project" value="TreeGrafter"/>
</dbReference>
<reference evidence="2" key="1">
    <citation type="journal article" date="2023" name="Commun. Biol.">
        <title>Genome analysis of Parmales, the sister group of diatoms, reveals the evolutionary specialization of diatoms from phago-mixotrophs to photoautotrophs.</title>
        <authorList>
            <person name="Ban H."/>
            <person name="Sato S."/>
            <person name="Yoshikawa S."/>
            <person name="Yamada K."/>
            <person name="Nakamura Y."/>
            <person name="Ichinomiya M."/>
            <person name="Sato N."/>
            <person name="Blanc-Mathieu R."/>
            <person name="Endo H."/>
            <person name="Kuwata A."/>
            <person name="Ogata H."/>
        </authorList>
    </citation>
    <scope>NUCLEOTIDE SEQUENCE [LARGE SCALE GENOMIC DNA]</scope>
    <source>
        <strain evidence="2">NIES 3700</strain>
    </source>
</reference>
<dbReference type="Gene3D" id="2.40.110.10">
    <property type="entry name" value="Butyryl-CoA Dehydrogenase, subunit A, domain 2"/>
    <property type="match status" value="1"/>
</dbReference>
<dbReference type="Proteomes" id="UP001165122">
    <property type="component" value="Unassembled WGS sequence"/>
</dbReference>
<dbReference type="InterPro" id="IPR012258">
    <property type="entry name" value="Acyl-CoA_oxidase"/>
</dbReference>
<proteinExistence type="predicted"/>
<dbReference type="AlphaFoldDB" id="A0A9W7KYZ1"/>
<protein>
    <submittedName>
        <fullName evidence="1">Uncharacterized protein</fullName>
    </submittedName>
</protein>
<dbReference type="OrthoDB" id="538336at2759"/>
<keyword evidence="2" id="KW-1185">Reference proteome</keyword>
<dbReference type="InterPro" id="IPR046373">
    <property type="entry name" value="Acyl-CoA_Oxase/DH_mid-dom_sf"/>
</dbReference>
<accession>A0A9W7KYZ1</accession>
<comment type="caution">
    <text evidence="1">The sequence shown here is derived from an EMBL/GenBank/DDBJ whole genome shotgun (WGS) entry which is preliminary data.</text>
</comment>
<organism evidence="1 2">
    <name type="scientific">Triparma laevis f. longispina</name>
    <dbReference type="NCBI Taxonomy" id="1714387"/>
    <lineage>
        <taxon>Eukaryota</taxon>
        <taxon>Sar</taxon>
        <taxon>Stramenopiles</taxon>
        <taxon>Ochrophyta</taxon>
        <taxon>Bolidophyceae</taxon>
        <taxon>Parmales</taxon>
        <taxon>Triparmaceae</taxon>
        <taxon>Triparma</taxon>
    </lineage>
</organism>
<dbReference type="InterPro" id="IPR009100">
    <property type="entry name" value="AcylCoA_DH/oxidase_NM_dom_sf"/>
</dbReference>